<protein>
    <recommendedName>
        <fullName evidence="1">Clr5 domain-containing protein</fullName>
    </recommendedName>
</protein>
<feature type="domain" description="Clr5" evidence="1">
    <location>
        <begin position="24"/>
        <end position="68"/>
    </location>
</feature>
<dbReference type="InterPro" id="IPR036770">
    <property type="entry name" value="Ankyrin_rpt-contain_sf"/>
</dbReference>
<dbReference type="VEuPathDB" id="FungiDB:DFL_000695"/>
<dbReference type="RefSeq" id="XP_067495244.1">
    <property type="nucleotide sequence ID" value="XM_067636456.1"/>
</dbReference>
<dbReference type="OrthoDB" id="5430593at2759"/>
<dbReference type="Pfam" id="PF14420">
    <property type="entry name" value="Clr5"/>
    <property type="match status" value="1"/>
</dbReference>
<accession>A0A437AFJ0</accession>
<name>A0A437AFJ0_ARTFL</name>
<dbReference type="EMBL" id="SAEB01000001">
    <property type="protein sequence ID" value="RVD89700.1"/>
    <property type="molecule type" value="Genomic_DNA"/>
</dbReference>
<evidence type="ECO:0000313" key="2">
    <source>
        <dbReference type="EMBL" id="RVD89700.1"/>
    </source>
</evidence>
<reference evidence="2 3" key="1">
    <citation type="submission" date="2019-01" db="EMBL/GenBank/DDBJ databases">
        <title>Intercellular communication is required for trap formation in the nematode-trapping fungus Duddingtonia flagrans.</title>
        <authorList>
            <person name="Youssar L."/>
            <person name="Wernet V."/>
            <person name="Hensel N."/>
            <person name="Hildebrandt H.-G."/>
            <person name="Fischer R."/>
        </authorList>
    </citation>
    <scope>NUCLEOTIDE SEQUENCE [LARGE SCALE GENOMIC DNA]</scope>
    <source>
        <strain evidence="2 3">CBS H-5679</strain>
    </source>
</reference>
<dbReference type="AlphaFoldDB" id="A0A437AFJ0"/>
<dbReference type="GeneID" id="93583006"/>
<dbReference type="InterPro" id="IPR025676">
    <property type="entry name" value="Clr5_dom"/>
</dbReference>
<evidence type="ECO:0000313" key="3">
    <source>
        <dbReference type="Proteomes" id="UP000283090"/>
    </source>
</evidence>
<dbReference type="STRING" id="97331.A0A437AFJ0"/>
<dbReference type="Gene3D" id="1.25.40.20">
    <property type="entry name" value="Ankyrin repeat-containing domain"/>
    <property type="match status" value="1"/>
</dbReference>
<organism evidence="2 3">
    <name type="scientific">Arthrobotrys flagrans</name>
    <name type="common">Nematode-trapping fungus</name>
    <name type="synonym">Trichothecium flagrans</name>
    <dbReference type="NCBI Taxonomy" id="97331"/>
    <lineage>
        <taxon>Eukaryota</taxon>
        <taxon>Fungi</taxon>
        <taxon>Dikarya</taxon>
        <taxon>Ascomycota</taxon>
        <taxon>Pezizomycotina</taxon>
        <taxon>Orbiliomycetes</taxon>
        <taxon>Orbiliales</taxon>
        <taxon>Orbiliaceae</taxon>
        <taxon>Arthrobotrys</taxon>
    </lineage>
</organism>
<dbReference type="Proteomes" id="UP000283090">
    <property type="component" value="Unassembled WGS sequence"/>
</dbReference>
<proteinExistence type="predicted"/>
<comment type="caution">
    <text evidence="2">The sequence shown here is derived from an EMBL/GenBank/DDBJ whole genome shotgun (WGS) entry which is preliminary data.</text>
</comment>
<evidence type="ECO:0000259" key="1">
    <source>
        <dbReference type="Pfam" id="PF14420"/>
    </source>
</evidence>
<sequence>MESKKPQRKKRAPQCKELDNPLIRKEIEFRYGIEGWKLDAVVEEINKAYGLNATKIQYRERLNKWGCRQRLNHKEYQRVHQTVSARQALKKESKIFLNNTTEIPEKRLQRWIARNTTFTSQLFSKAGIPTPNLDMQASSRTLSRPGPYGLVRTPSPNPETYLLPIIKKSVSIYYPHTPIGQLQGYLRQILPKNVLHPEDGSSALSTHFSTPNLPLLGTIIYRISNKMVYLPSGYYLLLDQVDRHDFRMHLRKLLSISSPSILATCSALLPSLYFRKDDEMFNYIIANYPQLNRRLYCYLKEYIKSEGDIPKTPTGRVLKDILREISNVRLSPESAEEAHTLLFACKHSPEDFAIFCRLWDRNKVSAQELDSYLTPPLGRHGLIGMPLFSRSPAQLKVLLEYGFIRCKFIMLFQVIVLNDQNLMRILCENLGIKHKASITHPSTGPKGLWELLDEATFYDIVSKCTTEIATERRRPRKINGFGIDPEIYVLVYAACVQPQFTQYVVEIIQWKYSISAEQAARIAINAMPILQDYGLVAPFDLAPFPPDSLKHTDLNRVSVLGALLHFGVDPNETSFWRTSFWEEVGKPSMAGQHKVHHSVHVDTQIPGEVIETDRYQPAQATTQVFRLLLDSGADVNGQLEINILDIIQDYMNPSSSYLDRETIEFMEYFDFQEMDTPIEIAFGFEDSYAFCFLIERSASVHRLYRRFTSGKYRGVHPGFVQAIQERNLNTIEDLWNQRILNLAVISALERGNVDAARDIILAYNHELRLNSLFLGVGELYCSGRLSYADCYDLLGLMLEMSASLGSNIDPSSHTQDGRGDPLQLATLDCLQLLISQGSSIDETSISIGVSNSDAMFYMTALSGAISGGNIETVAYVIKEGANVYAPCGFASSAIEFAISERRIDSLALILEAVPNSYPLAVAAVEDRRYKDEYIAEYVRTWKPADLSTDGEGKIIDITGEDLEQEANLLFVN</sequence>
<keyword evidence="3" id="KW-1185">Reference proteome</keyword>
<dbReference type="SUPFAM" id="SSF48403">
    <property type="entry name" value="Ankyrin repeat"/>
    <property type="match status" value="1"/>
</dbReference>
<gene>
    <name evidence="2" type="ORF">DFL_000695</name>
</gene>